<dbReference type="Proteomes" id="UP001309876">
    <property type="component" value="Unassembled WGS sequence"/>
</dbReference>
<keyword evidence="4 5" id="KW-0949">S-adenosyl-L-methionine</keyword>
<keyword evidence="1 5" id="KW-0963">Cytoplasm</keyword>
<dbReference type="GO" id="GO:0016192">
    <property type="term" value="P:vesicle-mediated transport"/>
    <property type="evidence" value="ECO:0007669"/>
    <property type="project" value="UniProtKB-UniRule"/>
</dbReference>
<dbReference type="PANTHER" id="PTHR12843">
    <property type="entry name" value="PROTEIN-LYSINE N-METHYLTRANSFERASE METTL10"/>
    <property type="match status" value="1"/>
</dbReference>
<comment type="caution">
    <text evidence="7">The sequence shown here is derived from an EMBL/GenBank/DDBJ whole genome shotgun (WGS) entry which is preliminary data.</text>
</comment>
<dbReference type="InterPro" id="IPR029063">
    <property type="entry name" value="SAM-dependent_MTases_sf"/>
</dbReference>
<evidence type="ECO:0000313" key="7">
    <source>
        <dbReference type="EMBL" id="KAK5082844.1"/>
    </source>
</evidence>
<dbReference type="AlphaFoldDB" id="A0AAN7SVP8"/>
<dbReference type="EC" id="2.1.1.-" evidence="5"/>
<dbReference type="Pfam" id="PF13847">
    <property type="entry name" value="Methyltransf_31"/>
    <property type="match status" value="1"/>
</dbReference>
<dbReference type="HAMAP" id="MF_03188">
    <property type="entry name" value="Methyltr_EFM4"/>
    <property type="match status" value="1"/>
</dbReference>
<sequence>MGDLSSNGRFKHLRPSELGDKDYWDTTYQNELDNGIGQDGDRDITALDSWFAEIDAPIKVLEFLTSEDFPLSPNNTERIIESPTVLDLGTGNGSSLFELKLEGEYDGAMFGVDYSGQSLDLAKQLWNKHLHQQEEAEKQQQGTISFEQMDILKDVPEDKPWWPKAGFDLVLDKGTFDAISLSAETVELEGAMVRVVEAYPGKVAPMVKPGGFLIITSVNWTENEVVRWFTESVGTQGVLEEFGRVKYPVYEFGGRKGQGVASVCFRRIAS</sequence>
<evidence type="ECO:0000256" key="3">
    <source>
        <dbReference type="ARBA" id="ARBA00022679"/>
    </source>
</evidence>
<dbReference type="GO" id="GO:0005737">
    <property type="term" value="C:cytoplasm"/>
    <property type="evidence" value="ECO:0007669"/>
    <property type="project" value="UniProtKB-SubCell"/>
</dbReference>
<reference evidence="7 8" key="1">
    <citation type="submission" date="2023-08" db="EMBL/GenBank/DDBJ databases">
        <title>Black Yeasts Isolated from many extreme environments.</title>
        <authorList>
            <person name="Coleine C."/>
            <person name="Stajich J.E."/>
            <person name="Selbmann L."/>
        </authorList>
    </citation>
    <scope>NUCLEOTIDE SEQUENCE [LARGE SCALE GENOMIC DNA]</scope>
    <source>
        <strain evidence="7 8">CCFEE 5910</strain>
    </source>
</reference>
<evidence type="ECO:0000256" key="5">
    <source>
        <dbReference type="HAMAP-Rule" id="MF_03188"/>
    </source>
</evidence>
<evidence type="ECO:0000259" key="6">
    <source>
        <dbReference type="Pfam" id="PF13847"/>
    </source>
</evidence>
<dbReference type="Gene3D" id="3.40.50.150">
    <property type="entry name" value="Vaccinia Virus protein VP39"/>
    <property type="match status" value="1"/>
</dbReference>
<dbReference type="InterPro" id="IPR026635">
    <property type="entry name" value="Efm4/METTL10"/>
</dbReference>
<evidence type="ECO:0000256" key="1">
    <source>
        <dbReference type="ARBA" id="ARBA00022490"/>
    </source>
</evidence>
<dbReference type="GO" id="GO:0016279">
    <property type="term" value="F:protein-lysine N-methyltransferase activity"/>
    <property type="evidence" value="ECO:0007669"/>
    <property type="project" value="UniProtKB-UniRule"/>
</dbReference>
<comment type="function">
    <text evidence="5">S-adenosyl-L-methionine-dependent protein-lysine N-methyltransferase that mono- and dimethylates elongation factor 1-alpha at 'Lys-316'. May play a role in intracellular transport.</text>
</comment>
<evidence type="ECO:0000256" key="2">
    <source>
        <dbReference type="ARBA" id="ARBA00022603"/>
    </source>
</evidence>
<keyword evidence="8" id="KW-1185">Reference proteome</keyword>
<dbReference type="GO" id="GO:0032259">
    <property type="term" value="P:methylation"/>
    <property type="evidence" value="ECO:0007669"/>
    <property type="project" value="UniProtKB-KW"/>
</dbReference>
<dbReference type="SUPFAM" id="SSF53335">
    <property type="entry name" value="S-adenosyl-L-methionine-dependent methyltransferases"/>
    <property type="match status" value="1"/>
</dbReference>
<dbReference type="PANTHER" id="PTHR12843:SF5">
    <property type="entry name" value="EEF1A LYSINE METHYLTRANSFERASE 2"/>
    <property type="match status" value="1"/>
</dbReference>
<proteinExistence type="inferred from homology"/>
<comment type="similarity">
    <text evidence="5">Belongs to the class I-like SAM-binding methyltransferase superfamily. EFM4 family.</text>
</comment>
<comment type="subcellular location">
    <subcellularLocation>
        <location evidence="5">Cytoplasm</location>
    </subcellularLocation>
</comment>
<protein>
    <recommendedName>
        <fullName evidence="5">Protein-lysine N-methyltransferase EFM4</fullName>
        <ecNumber evidence="5">2.1.1.-</ecNumber>
    </recommendedName>
    <alternativeName>
        <fullName evidence="5">Elongation factor methyltransferase 4</fullName>
    </alternativeName>
</protein>
<feature type="domain" description="Methyltransferase" evidence="6">
    <location>
        <begin position="84"/>
        <end position="223"/>
    </location>
</feature>
<keyword evidence="3 5" id="KW-0808">Transferase</keyword>
<dbReference type="CDD" id="cd02440">
    <property type="entry name" value="AdoMet_MTases"/>
    <property type="match status" value="1"/>
</dbReference>
<evidence type="ECO:0000313" key="8">
    <source>
        <dbReference type="Proteomes" id="UP001309876"/>
    </source>
</evidence>
<gene>
    <name evidence="5 7" type="primary">EFM4</name>
    <name evidence="7" type="ORF">LTR05_006725</name>
</gene>
<accession>A0AAN7SVP8</accession>
<keyword evidence="5" id="KW-0813">Transport</keyword>
<keyword evidence="2 5" id="KW-0489">Methyltransferase</keyword>
<dbReference type="InterPro" id="IPR025714">
    <property type="entry name" value="Methyltranfer_dom"/>
</dbReference>
<dbReference type="EMBL" id="JAVRRJ010000007">
    <property type="protein sequence ID" value="KAK5082844.1"/>
    <property type="molecule type" value="Genomic_DNA"/>
</dbReference>
<evidence type="ECO:0000256" key="4">
    <source>
        <dbReference type="ARBA" id="ARBA00022691"/>
    </source>
</evidence>
<name>A0AAN7SVP8_9EURO</name>
<organism evidence="7 8">
    <name type="scientific">Lithohypha guttulata</name>
    <dbReference type="NCBI Taxonomy" id="1690604"/>
    <lineage>
        <taxon>Eukaryota</taxon>
        <taxon>Fungi</taxon>
        <taxon>Dikarya</taxon>
        <taxon>Ascomycota</taxon>
        <taxon>Pezizomycotina</taxon>
        <taxon>Eurotiomycetes</taxon>
        <taxon>Chaetothyriomycetidae</taxon>
        <taxon>Chaetothyriales</taxon>
        <taxon>Trichomeriaceae</taxon>
        <taxon>Lithohypha</taxon>
    </lineage>
</organism>